<feature type="region of interest" description="Disordered" evidence="1">
    <location>
        <begin position="148"/>
        <end position="198"/>
    </location>
</feature>
<dbReference type="Proteomes" id="UP001383192">
    <property type="component" value="Unassembled WGS sequence"/>
</dbReference>
<feature type="compositionally biased region" description="Basic and acidic residues" evidence="1">
    <location>
        <begin position="163"/>
        <end position="178"/>
    </location>
</feature>
<evidence type="ECO:0000313" key="2">
    <source>
        <dbReference type="EMBL" id="KAK7049552.1"/>
    </source>
</evidence>
<reference evidence="2 3" key="1">
    <citation type="submission" date="2024-01" db="EMBL/GenBank/DDBJ databases">
        <title>A draft genome for a cacao thread blight-causing isolate of Paramarasmius palmivorus.</title>
        <authorList>
            <person name="Baruah I.K."/>
            <person name="Bukari Y."/>
            <person name="Amoako-Attah I."/>
            <person name="Meinhardt L.W."/>
            <person name="Bailey B.A."/>
            <person name="Cohen S.P."/>
        </authorList>
    </citation>
    <scope>NUCLEOTIDE SEQUENCE [LARGE SCALE GENOMIC DNA]</scope>
    <source>
        <strain evidence="2 3">GH-12</strain>
    </source>
</reference>
<proteinExistence type="predicted"/>
<comment type="caution">
    <text evidence="2">The sequence shown here is derived from an EMBL/GenBank/DDBJ whole genome shotgun (WGS) entry which is preliminary data.</text>
</comment>
<evidence type="ECO:0008006" key="4">
    <source>
        <dbReference type="Google" id="ProtNLM"/>
    </source>
</evidence>
<gene>
    <name evidence="2" type="ORF">VNI00_005583</name>
</gene>
<name>A0AAW0DDC3_9AGAR</name>
<keyword evidence="3" id="KW-1185">Reference proteome</keyword>
<sequence>MTTAKAFISFASRSARQIVHEVLKPHPQVGLTTQQIYERAHTQFPNAKENPDFLPPSVKLILQNNATGANFRLKHLDVPHVEHPIRSMSLLKRTILEQMVERGDVERLRVSRINDEKSQIKILQGKQGGVETVPIVLSPDDGHWRWRLTPGHVPVDTPDPDPAEVREAQSTSRKDGPRHGKKKGHQLPPQDAKFGLRR</sequence>
<protein>
    <recommendedName>
        <fullName evidence="4">Ribosomal protein/NADH dehydrogenase domain-containing protein</fullName>
    </recommendedName>
</protein>
<accession>A0AAW0DDC3</accession>
<dbReference type="EMBL" id="JAYKXP010000016">
    <property type="protein sequence ID" value="KAK7049552.1"/>
    <property type="molecule type" value="Genomic_DNA"/>
</dbReference>
<evidence type="ECO:0000256" key="1">
    <source>
        <dbReference type="SAM" id="MobiDB-lite"/>
    </source>
</evidence>
<dbReference type="AlphaFoldDB" id="A0AAW0DDC3"/>
<organism evidence="2 3">
    <name type="scientific">Paramarasmius palmivorus</name>
    <dbReference type="NCBI Taxonomy" id="297713"/>
    <lineage>
        <taxon>Eukaryota</taxon>
        <taxon>Fungi</taxon>
        <taxon>Dikarya</taxon>
        <taxon>Basidiomycota</taxon>
        <taxon>Agaricomycotina</taxon>
        <taxon>Agaricomycetes</taxon>
        <taxon>Agaricomycetidae</taxon>
        <taxon>Agaricales</taxon>
        <taxon>Marasmiineae</taxon>
        <taxon>Marasmiaceae</taxon>
        <taxon>Paramarasmius</taxon>
    </lineage>
</organism>
<evidence type="ECO:0000313" key="3">
    <source>
        <dbReference type="Proteomes" id="UP001383192"/>
    </source>
</evidence>